<evidence type="ECO:0000256" key="3">
    <source>
        <dbReference type="ARBA" id="ARBA00022840"/>
    </source>
</evidence>
<dbReference type="GO" id="GO:0006418">
    <property type="term" value="P:tRNA aminoacylation for protein translation"/>
    <property type="evidence" value="ECO:0007669"/>
    <property type="project" value="InterPro"/>
</dbReference>
<keyword evidence="3" id="KW-0067">ATP-binding</keyword>
<accession>A0A5C4VQF3</accession>
<evidence type="ECO:0000313" key="5">
    <source>
        <dbReference type="Proteomes" id="UP000312512"/>
    </source>
</evidence>
<dbReference type="Proteomes" id="UP000312512">
    <property type="component" value="Unassembled WGS sequence"/>
</dbReference>
<dbReference type="InterPro" id="IPR009080">
    <property type="entry name" value="tRNAsynth_Ia_anticodon-bd"/>
</dbReference>
<dbReference type="Gene3D" id="1.20.120.1910">
    <property type="entry name" value="Cysteine-tRNA ligase, C-terminal anti-codon recognition domain"/>
    <property type="match status" value="1"/>
</dbReference>
<keyword evidence="2" id="KW-0547">Nucleotide-binding</keyword>
<name>A0A5C4VQF3_9ACTN</name>
<dbReference type="GO" id="GO:0004812">
    <property type="term" value="F:aminoacyl-tRNA ligase activity"/>
    <property type="evidence" value="ECO:0007669"/>
    <property type="project" value="InterPro"/>
</dbReference>
<organism evidence="4 5">
    <name type="scientific">Nonomuraea phyllanthi</name>
    <dbReference type="NCBI Taxonomy" id="2219224"/>
    <lineage>
        <taxon>Bacteria</taxon>
        <taxon>Bacillati</taxon>
        <taxon>Actinomycetota</taxon>
        <taxon>Actinomycetes</taxon>
        <taxon>Streptosporangiales</taxon>
        <taxon>Streptosporangiaceae</taxon>
        <taxon>Nonomuraea</taxon>
    </lineage>
</organism>
<sequence>MPGLLVLMGSGETSPTMVEVHRAAARTLRAGARAVLLDTPYAFQENAADISARARRYFARSVGLDVEVAAGITGAGWVFSGPGSPTYALDRWAGSGVAGDLRARVRSRQGVTVLASAAACTAGLATVPVYEIYKVGADPHWREGIDLLEPLGLRAVLIPHFDNAEGGTHDTRYCYLGERRLSRMERELPPGTAVLGLDEHTALVIDLESEAVHVAGRGGLTVRRPGSQAVLPTGARTDLAGLRRLAEGASGPATVPPSPAEPAAPEVTLEETIQRCEERFRAAVAGSDMVGAAQTVLDLEAELVKWAADTEEDAGGVEQARELMRLLIARLGELASAAGLRSFALGSLVEPLLALRGRLREEGRYDVADLLRAAMLTGGITVDDTPDGPRWTPTS</sequence>
<dbReference type="Gene3D" id="3.40.50.880">
    <property type="match status" value="1"/>
</dbReference>
<dbReference type="GO" id="GO:0005524">
    <property type="term" value="F:ATP binding"/>
    <property type="evidence" value="ECO:0007669"/>
    <property type="project" value="UniProtKB-KW"/>
</dbReference>
<gene>
    <name evidence="4" type="ORF">FH608_037495</name>
</gene>
<dbReference type="EMBL" id="VDLX02000018">
    <property type="protein sequence ID" value="KAB8189716.1"/>
    <property type="molecule type" value="Genomic_DNA"/>
</dbReference>
<keyword evidence="1" id="KW-0436">Ligase</keyword>
<evidence type="ECO:0000256" key="1">
    <source>
        <dbReference type="ARBA" id="ARBA00022598"/>
    </source>
</evidence>
<protein>
    <submittedName>
        <fullName evidence="4">Uncharacterized protein</fullName>
    </submittedName>
</protein>
<dbReference type="AlphaFoldDB" id="A0A5C4VQF3"/>
<evidence type="ECO:0000313" key="4">
    <source>
        <dbReference type="EMBL" id="KAB8189716.1"/>
    </source>
</evidence>
<keyword evidence="5" id="KW-1185">Reference proteome</keyword>
<dbReference type="SUPFAM" id="SSF47323">
    <property type="entry name" value="Anticodon-binding domain of a subclass of class I aminoacyl-tRNA synthetases"/>
    <property type="match status" value="1"/>
</dbReference>
<dbReference type="OrthoDB" id="156359at2"/>
<reference evidence="4 5" key="1">
    <citation type="submission" date="2019-10" db="EMBL/GenBank/DDBJ databases">
        <title>Nonomuraea sp. nov., isolated from Phyllanthus amarus.</title>
        <authorList>
            <person name="Klykleung N."/>
            <person name="Tanasupawat S."/>
        </authorList>
    </citation>
    <scope>NUCLEOTIDE SEQUENCE [LARGE SCALE GENOMIC DNA]</scope>
    <source>
        <strain evidence="4 5">PA1-10</strain>
    </source>
</reference>
<comment type="caution">
    <text evidence="4">The sequence shown here is derived from an EMBL/GenBank/DDBJ whole genome shotgun (WGS) entry which is preliminary data.</text>
</comment>
<dbReference type="InterPro" id="IPR029062">
    <property type="entry name" value="Class_I_gatase-like"/>
</dbReference>
<dbReference type="RefSeq" id="WP_139635149.1">
    <property type="nucleotide sequence ID" value="NZ_VDLX02000018.1"/>
</dbReference>
<evidence type="ECO:0000256" key="2">
    <source>
        <dbReference type="ARBA" id="ARBA00022741"/>
    </source>
</evidence>
<proteinExistence type="predicted"/>